<name>A0A327Y6X0_9RHOB</name>
<comment type="caution">
    <text evidence="3">The sequence shown here is derived from an EMBL/GenBank/DDBJ whole genome shotgun (WGS) entry which is preliminary data.</text>
</comment>
<accession>A0A327Y6X0</accession>
<proteinExistence type="predicted"/>
<evidence type="ECO:0000256" key="1">
    <source>
        <dbReference type="SAM" id="MobiDB-lite"/>
    </source>
</evidence>
<keyword evidence="2" id="KW-1133">Transmembrane helix</keyword>
<feature type="compositionally biased region" description="Low complexity" evidence="1">
    <location>
        <begin position="115"/>
        <end position="131"/>
    </location>
</feature>
<dbReference type="Gene3D" id="1.10.150.20">
    <property type="entry name" value="5' to 3' exonuclease, C-terminal subdomain"/>
    <property type="match status" value="1"/>
</dbReference>
<dbReference type="OrthoDB" id="9807941at2"/>
<keyword evidence="3" id="KW-0255">Endonuclease</keyword>
<protein>
    <submittedName>
        <fullName evidence="3">Putative flap endonuclease-1-like 5' DNA nuclease</fullName>
    </submittedName>
</protein>
<keyword evidence="2" id="KW-0812">Transmembrane</keyword>
<gene>
    <name evidence="3" type="ORF">ATI53_101847</name>
</gene>
<dbReference type="AlphaFoldDB" id="A0A327Y6X0"/>
<reference evidence="3 4" key="1">
    <citation type="submission" date="2018-06" db="EMBL/GenBank/DDBJ databases">
        <title>Genomic Encyclopedia of Archaeal and Bacterial Type Strains, Phase II (KMG-II): from individual species to whole genera.</title>
        <authorList>
            <person name="Goeker M."/>
        </authorList>
    </citation>
    <scope>NUCLEOTIDE SEQUENCE [LARGE SCALE GENOMIC DNA]</scope>
    <source>
        <strain evidence="3 4">DSM 22011</strain>
    </source>
</reference>
<dbReference type="Proteomes" id="UP000249165">
    <property type="component" value="Unassembled WGS sequence"/>
</dbReference>
<sequence>MGKGPMNAASNRETWIAVGCVGVVVFLFALGGKGILAALLLGLLAAGLLGALLVWLAAPVPQPTALKPSPIAAPVMTPKAPVAEETAPAHAAVQDPPQDCASADSVPRAPVSEQPPNAGGDAAGAPADGNGASTGPSIKPSAALAGEAELASRKGSWRYDPAPDPRPAALEGPRGAADDLKQIKGVGPALEAQLHALGIYHFDQIASWGAPEVAWMDDNLKGFRGRVSRDDWTGQAKTLAAGQQTEFSKRVDDGGVY</sequence>
<organism evidence="3 4">
    <name type="scientific">Salipiger aestuarii</name>
    <dbReference type="NCBI Taxonomy" id="568098"/>
    <lineage>
        <taxon>Bacteria</taxon>
        <taxon>Pseudomonadati</taxon>
        <taxon>Pseudomonadota</taxon>
        <taxon>Alphaproteobacteria</taxon>
        <taxon>Rhodobacterales</taxon>
        <taxon>Roseobacteraceae</taxon>
        <taxon>Salipiger</taxon>
    </lineage>
</organism>
<keyword evidence="2" id="KW-0472">Membrane</keyword>
<keyword evidence="3" id="KW-0540">Nuclease</keyword>
<dbReference type="GO" id="GO:0004519">
    <property type="term" value="F:endonuclease activity"/>
    <property type="evidence" value="ECO:0007669"/>
    <property type="project" value="UniProtKB-KW"/>
</dbReference>
<dbReference type="EMBL" id="QLMG01000018">
    <property type="protein sequence ID" value="RAK16830.1"/>
    <property type="molecule type" value="Genomic_DNA"/>
</dbReference>
<keyword evidence="4" id="KW-1185">Reference proteome</keyword>
<feature type="transmembrane region" description="Helical" evidence="2">
    <location>
        <begin position="14"/>
        <end position="31"/>
    </location>
</feature>
<feature type="transmembrane region" description="Helical" evidence="2">
    <location>
        <begin position="38"/>
        <end position="58"/>
    </location>
</feature>
<evidence type="ECO:0000256" key="2">
    <source>
        <dbReference type="SAM" id="Phobius"/>
    </source>
</evidence>
<evidence type="ECO:0000313" key="3">
    <source>
        <dbReference type="EMBL" id="RAK16830.1"/>
    </source>
</evidence>
<evidence type="ECO:0000313" key="4">
    <source>
        <dbReference type="Proteomes" id="UP000249165"/>
    </source>
</evidence>
<feature type="region of interest" description="Disordered" evidence="1">
    <location>
        <begin position="82"/>
        <end position="174"/>
    </location>
</feature>
<keyword evidence="3" id="KW-0378">Hydrolase</keyword>